<dbReference type="GO" id="GO:0004341">
    <property type="term" value="F:gluconolactonase activity"/>
    <property type="evidence" value="ECO:0007669"/>
    <property type="project" value="UniProtKB-EC"/>
</dbReference>
<sequence length="1305" mass="147637">MRGKTLRYQHEARASESLMAELTCLRFVLVLVVILGIETNSLFAQEDVANNEGLPIEILKGESPFTPNAQWKQLSNGHTGCEGSQWEIRNGEFALMYAAHHDRLAFRWTESKGLEAWRNDSPEATSFRPDGSGGYYVVEQTTRQLTRWNSKGQQVAILADRYQGKRLNRPNDCVVHSDGGVWFTDPDWLFNQRPGDTKELAGQFVFRFDPRDNSLRKMVDGLDKPNGIAFSPDERWLFVTDSATKNLYRWKINNKNELDRREVFATFADTGNDGIAFDRFGRLWCCTKAGLAILNESGQTKTVVKTPGKPTSVAFAPAPSRSIAVTTRDACYITELAEEDAGQPQLVDRAGDDRKEDSEILFVRRVAPLLREKCLGCHGNDPDFIEGSLDLRTREGLLSGGDSGEPAIVVAAPQDSPLYLASTRQSDDWSEMPPKEAEQLSAEELQWLYDWIDSGAQWPSDDRRREIEETYEDEWSVEDGIVVQTSGGLDSHWTNRKYDPAGLWAYQPLQQYQHDAQGSESNTGSRSNGAHSGIAQSDSAHSLARRASKNHQNPIDVLIDEALPDELVAAPRADRRTLIRRATYDLTGLPATPEEVDAFVNDSGSDQQAFAKVVDRLLRSPHYGERMAQHWLDVVRYADSSGFANDYERGNAWRYRDYVVRSFNDDKPYDQFILEQIAGDELYPKDPEMIVATGFLRMGPWELTGMEVAKVARQRFLDDVTNSVGETFLAHSLQCARCHDHKFDPVPTRDYYSIQAVFATTQLAERKAEFVPDENTTGFDEQAYLKQKLQQHQQALDELDSVLLQNAQRWYQQQGKSPESWDRAIADLKAKGRKKNLFSDARSAMIKSGIAENEYPPKLVGFTPEQFGRERVARKGIERLRWELERYQPYALAVYNGRTRDVKGIYAPTRIPKDRFHKGELEQTAILTGGDPFSPGEPVSPGTLSVVNDQVTPSIPDTTSGRRAAFARWIADAKNPLTTRVIVNRLWLWHFGKAIAGNPNNFGSTGQRPTHPLLLDWLASTFVEEGWSVKAMHRRIMLSDAYCRSGSHPDPKRLRELDPEGISYAVFHPRRLSAEELRDSMLAVTGELNPKLGGIPCRPEISQEVALQPRQVMGTFAAAWTPNPFPDQRHRRSIYVLKLRGLIDPMLEVFNSPSPDFSCEQRETSTVTPQVFNLFNGRNTHNRALSLAARVLKETDNDRDAIRRCFQLTLLREPTPTELEEFLAHWHQTENSLPTDPPFRGAPPLEVLREAVEENTGEKFTFVERLFSNADFVPDLRPADVDRHTRALSDVCLVILNSNEFVYVY</sequence>
<dbReference type="EC" id="3.1.1.17" evidence="6"/>
<dbReference type="Pfam" id="PF08450">
    <property type="entry name" value="SGL"/>
    <property type="match status" value="1"/>
</dbReference>
<dbReference type="InterPro" id="IPR022655">
    <property type="entry name" value="DUF1553"/>
</dbReference>
<dbReference type="Pfam" id="PF07635">
    <property type="entry name" value="PSCyt1"/>
    <property type="match status" value="1"/>
</dbReference>
<proteinExistence type="predicted"/>
<evidence type="ECO:0000259" key="3">
    <source>
        <dbReference type="Pfam" id="PF07587"/>
    </source>
</evidence>
<feature type="compositionally biased region" description="Polar residues" evidence="1">
    <location>
        <begin position="514"/>
        <end position="540"/>
    </location>
</feature>
<dbReference type="Pfam" id="PF07587">
    <property type="entry name" value="PSD1"/>
    <property type="match status" value="1"/>
</dbReference>
<evidence type="ECO:0000313" key="7">
    <source>
        <dbReference type="Proteomes" id="UP000316476"/>
    </source>
</evidence>
<evidence type="ECO:0000259" key="2">
    <source>
        <dbReference type="Pfam" id="PF07583"/>
    </source>
</evidence>
<name>A0A5C6FSV0_9PLAN</name>
<dbReference type="InterPro" id="IPR011444">
    <property type="entry name" value="DUF1549"/>
</dbReference>
<dbReference type="InterPro" id="IPR011429">
    <property type="entry name" value="Cyt_c_Planctomycete-type"/>
</dbReference>
<dbReference type="SUPFAM" id="SSF63829">
    <property type="entry name" value="Calcium-dependent phosphotriesterase"/>
    <property type="match status" value="1"/>
</dbReference>
<keyword evidence="6" id="KW-0378">Hydrolase</keyword>
<organism evidence="6 7">
    <name type="scientific">Crateriforma conspicua</name>
    <dbReference type="NCBI Taxonomy" id="2527996"/>
    <lineage>
        <taxon>Bacteria</taxon>
        <taxon>Pseudomonadati</taxon>
        <taxon>Planctomycetota</taxon>
        <taxon>Planctomycetia</taxon>
        <taxon>Planctomycetales</taxon>
        <taxon>Planctomycetaceae</taxon>
        <taxon>Crateriforma</taxon>
    </lineage>
</organism>
<dbReference type="PANTHER" id="PTHR35889:SF3">
    <property type="entry name" value="F-BOX DOMAIN-CONTAINING PROTEIN"/>
    <property type="match status" value="1"/>
</dbReference>
<feature type="domain" description="DUF1549" evidence="2">
    <location>
        <begin position="554"/>
        <end position="762"/>
    </location>
</feature>
<accession>A0A5C6FSV0</accession>
<reference evidence="6 7" key="1">
    <citation type="submission" date="2019-02" db="EMBL/GenBank/DDBJ databases">
        <title>Deep-cultivation of Planctomycetes and their phenomic and genomic characterization uncovers novel biology.</title>
        <authorList>
            <person name="Wiegand S."/>
            <person name="Jogler M."/>
            <person name="Boedeker C."/>
            <person name="Pinto D."/>
            <person name="Vollmers J."/>
            <person name="Rivas-Marin E."/>
            <person name="Kohn T."/>
            <person name="Peeters S.H."/>
            <person name="Heuer A."/>
            <person name="Rast P."/>
            <person name="Oberbeckmann S."/>
            <person name="Bunk B."/>
            <person name="Jeske O."/>
            <person name="Meyerdierks A."/>
            <person name="Storesund J.E."/>
            <person name="Kallscheuer N."/>
            <person name="Luecker S."/>
            <person name="Lage O.M."/>
            <person name="Pohl T."/>
            <person name="Merkel B.J."/>
            <person name="Hornburger P."/>
            <person name="Mueller R.-W."/>
            <person name="Bruemmer F."/>
            <person name="Labrenz M."/>
            <person name="Spormann A.M."/>
            <person name="Op Den Camp H."/>
            <person name="Overmann J."/>
            <person name="Amann R."/>
            <person name="Jetten M.S.M."/>
            <person name="Mascher T."/>
            <person name="Medema M.H."/>
            <person name="Devos D.P."/>
            <person name="Kaster A.-K."/>
            <person name="Ovreas L."/>
            <person name="Rohde M."/>
            <person name="Galperin M.Y."/>
            <person name="Jogler C."/>
        </authorList>
    </citation>
    <scope>NUCLEOTIDE SEQUENCE [LARGE SCALE GENOMIC DNA]</scope>
    <source>
        <strain evidence="6 7">V7</strain>
    </source>
</reference>
<dbReference type="Gene3D" id="2.120.10.30">
    <property type="entry name" value="TolB, C-terminal domain"/>
    <property type="match status" value="1"/>
</dbReference>
<dbReference type="InterPro" id="IPR011042">
    <property type="entry name" value="6-blade_b-propeller_TolB-like"/>
</dbReference>
<dbReference type="EMBL" id="SJPZ01000001">
    <property type="protein sequence ID" value="TWU64635.1"/>
    <property type="molecule type" value="Genomic_DNA"/>
</dbReference>
<dbReference type="InterPro" id="IPR013658">
    <property type="entry name" value="SGL"/>
</dbReference>
<evidence type="ECO:0000313" key="6">
    <source>
        <dbReference type="EMBL" id="TWU64635.1"/>
    </source>
</evidence>
<feature type="domain" description="Cytochrome C Planctomycete-type" evidence="4">
    <location>
        <begin position="374"/>
        <end position="436"/>
    </location>
</feature>
<feature type="domain" description="DUF1553" evidence="3">
    <location>
        <begin position="962"/>
        <end position="1224"/>
    </location>
</feature>
<gene>
    <name evidence="6" type="primary">gnl_1</name>
    <name evidence="6" type="ORF">V7x_01790</name>
</gene>
<comment type="caution">
    <text evidence="6">The sequence shown here is derived from an EMBL/GenBank/DDBJ whole genome shotgun (WGS) entry which is preliminary data.</text>
</comment>
<dbReference type="RefSeq" id="WP_409997350.1">
    <property type="nucleotide sequence ID" value="NZ_SJPZ01000001.1"/>
</dbReference>
<evidence type="ECO:0000259" key="5">
    <source>
        <dbReference type="Pfam" id="PF08450"/>
    </source>
</evidence>
<feature type="domain" description="SMP-30/Gluconolactonase/LRE-like region" evidence="5">
    <location>
        <begin position="105"/>
        <end position="327"/>
    </location>
</feature>
<feature type="region of interest" description="Disordered" evidence="1">
    <location>
        <begin position="514"/>
        <end position="548"/>
    </location>
</feature>
<dbReference type="Proteomes" id="UP000316476">
    <property type="component" value="Unassembled WGS sequence"/>
</dbReference>
<evidence type="ECO:0000259" key="4">
    <source>
        <dbReference type="Pfam" id="PF07635"/>
    </source>
</evidence>
<protein>
    <submittedName>
        <fullName evidence="6">Gluconolactonase</fullName>
        <ecNumber evidence="6">3.1.1.17</ecNumber>
    </submittedName>
</protein>
<dbReference type="Pfam" id="PF07583">
    <property type="entry name" value="PSCyt2"/>
    <property type="match status" value="1"/>
</dbReference>
<dbReference type="PANTHER" id="PTHR35889">
    <property type="entry name" value="CYCLOINULO-OLIGOSACCHARIDE FRUCTANOTRANSFERASE-RELATED"/>
    <property type="match status" value="1"/>
</dbReference>
<evidence type="ECO:0000256" key="1">
    <source>
        <dbReference type="SAM" id="MobiDB-lite"/>
    </source>
</evidence>